<dbReference type="Proteomes" id="UP000586827">
    <property type="component" value="Unassembled WGS sequence"/>
</dbReference>
<keyword evidence="5" id="KW-0560">Oxidoreductase</keyword>
<evidence type="ECO:0000256" key="4">
    <source>
        <dbReference type="ARBA" id="ARBA00022827"/>
    </source>
</evidence>
<dbReference type="GO" id="GO:0019646">
    <property type="term" value="P:aerobic electron transport chain"/>
    <property type="evidence" value="ECO:0007669"/>
    <property type="project" value="TreeGrafter"/>
</dbReference>
<dbReference type="Pfam" id="PF07992">
    <property type="entry name" value="Pyr_redox_2"/>
    <property type="match status" value="1"/>
</dbReference>
<dbReference type="RefSeq" id="WP_067528834.1">
    <property type="nucleotide sequence ID" value="NZ_JABELX010000023.1"/>
</dbReference>
<dbReference type="PANTHER" id="PTHR42913:SF3">
    <property type="entry name" value="64 KDA MITOCHONDRIAL NADH DEHYDROGENASE (EUROFUNG)"/>
    <property type="match status" value="1"/>
</dbReference>
<protein>
    <submittedName>
        <fullName evidence="7">FAD-dependent oxidoreductase</fullName>
    </submittedName>
</protein>
<keyword evidence="8" id="KW-1185">Reference proteome</keyword>
<evidence type="ECO:0000256" key="5">
    <source>
        <dbReference type="ARBA" id="ARBA00023002"/>
    </source>
</evidence>
<gene>
    <name evidence="7" type="ORF">HLB23_37965</name>
</gene>
<comment type="similarity">
    <text evidence="2">Belongs to the NADH dehydrogenase family.</text>
</comment>
<dbReference type="PANTHER" id="PTHR42913">
    <property type="entry name" value="APOPTOSIS-INDUCING FACTOR 1"/>
    <property type="match status" value="1"/>
</dbReference>
<reference evidence="7 8" key="1">
    <citation type="submission" date="2020-05" db="EMBL/GenBank/DDBJ databases">
        <title>MicrobeNet Type strains.</title>
        <authorList>
            <person name="Nicholson A.C."/>
        </authorList>
    </citation>
    <scope>NUCLEOTIDE SEQUENCE [LARGE SCALE GENOMIC DNA]</scope>
    <source>
        <strain evidence="7 8">JCM 3224</strain>
    </source>
</reference>
<name>A0A849CAC9_9NOCA</name>
<dbReference type="EMBL" id="JABELX010000023">
    <property type="protein sequence ID" value="NNH75574.1"/>
    <property type="molecule type" value="Genomic_DNA"/>
</dbReference>
<organism evidence="7 8">
    <name type="scientific">Nocardia uniformis</name>
    <dbReference type="NCBI Taxonomy" id="53432"/>
    <lineage>
        <taxon>Bacteria</taxon>
        <taxon>Bacillati</taxon>
        <taxon>Actinomycetota</taxon>
        <taxon>Actinomycetes</taxon>
        <taxon>Mycobacteriales</taxon>
        <taxon>Nocardiaceae</taxon>
        <taxon>Nocardia</taxon>
    </lineage>
</organism>
<comment type="caution">
    <text evidence="7">The sequence shown here is derived from an EMBL/GenBank/DDBJ whole genome shotgun (WGS) entry which is preliminary data.</text>
</comment>
<evidence type="ECO:0000313" key="8">
    <source>
        <dbReference type="Proteomes" id="UP000586827"/>
    </source>
</evidence>
<keyword evidence="3" id="KW-0285">Flavoprotein</keyword>
<dbReference type="InterPro" id="IPR036188">
    <property type="entry name" value="FAD/NAD-bd_sf"/>
</dbReference>
<evidence type="ECO:0000256" key="1">
    <source>
        <dbReference type="ARBA" id="ARBA00001974"/>
    </source>
</evidence>
<accession>A0A849CAC9</accession>
<dbReference type="Gene3D" id="3.50.50.100">
    <property type="match status" value="1"/>
</dbReference>
<feature type="domain" description="FAD/NAD(P)-binding" evidence="6">
    <location>
        <begin position="6"/>
        <end position="270"/>
    </location>
</feature>
<comment type="cofactor">
    <cofactor evidence="1">
        <name>FAD</name>
        <dbReference type="ChEBI" id="CHEBI:57692"/>
    </cofactor>
</comment>
<proteinExistence type="inferred from homology"/>
<dbReference type="InterPro" id="IPR051169">
    <property type="entry name" value="NADH-Q_oxidoreductase"/>
</dbReference>
<dbReference type="PRINTS" id="PR00368">
    <property type="entry name" value="FADPNR"/>
</dbReference>
<dbReference type="PRINTS" id="PR00469">
    <property type="entry name" value="PNDRDTASEII"/>
</dbReference>
<dbReference type="GO" id="GO:0003955">
    <property type="term" value="F:NAD(P)H dehydrogenase (quinone) activity"/>
    <property type="evidence" value="ECO:0007669"/>
    <property type="project" value="TreeGrafter"/>
</dbReference>
<evidence type="ECO:0000313" key="7">
    <source>
        <dbReference type="EMBL" id="NNH75574.1"/>
    </source>
</evidence>
<sequence length="360" mass="38029">MTEQHRIVVLGAGYAGLSAAGRAAKVRGARVTVIDARAEFVERVRLHQALVGQPVPRWNLRERLERKGIEFVQARATHIDTRARLVALDGDWEIAYDSLAYALGSIADATTPGVAEYAHSVATPEDTARVPALTGRVAVVGGGSTGIEVATELAETRPDLSVLLITSAEPAAWLSDRAGAHVAAVLDRLGVRVRSGTKVIAVTPTGLDLADGDHVDAETVLWTTGFAVPELAADSGLAVDHRGRVLVDTAMRSQSHPEIYAAGDAAVIPGPGDRDLRMACATALPTGTRAAAAIADALHGKPAHPLRFRYYIQCLSLGRRDGVIQFLRADDTPTGTVLTGRSAAWFKEGVVRGAAWTARP</sequence>
<dbReference type="AlphaFoldDB" id="A0A849CAC9"/>
<keyword evidence="4" id="KW-0274">FAD</keyword>
<evidence type="ECO:0000256" key="2">
    <source>
        <dbReference type="ARBA" id="ARBA00005272"/>
    </source>
</evidence>
<evidence type="ECO:0000256" key="3">
    <source>
        <dbReference type="ARBA" id="ARBA00022630"/>
    </source>
</evidence>
<dbReference type="SUPFAM" id="SSF51905">
    <property type="entry name" value="FAD/NAD(P)-binding domain"/>
    <property type="match status" value="1"/>
</dbReference>
<evidence type="ECO:0000259" key="6">
    <source>
        <dbReference type="Pfam" id="PF07992"/>
    </source>
</evidence>
<dbReference type="InterPro" id="IPR023753">
    <property type="entry name" value="FAD/NAD-binding_dom"/>
</dbReference>